<dbReference type="CDD" id="cd00038">
    <property type="entry name" value="CAP_ED"/>
    <property type="match status" value="1"/>
</dbReference>
<feature type="transmembrane region" description="Helical" evidence="7">
    <location>
        <begin position="88"/>
        <end position="110"/>
    </location>
</feature>
<keyword evidence="12" id="KW-1185">Reference proteome</keyword>
<dbReference type="InterPro" id="IPR006153">
    <property type="entry name" value="Cation/H_exchanger_TM"/>
</dbReference>
<proteinExistence type="inferred from homology"/>
<feature type="transmembrane region" description="Helical" evidence="7">
    <location>
        <begin position="354"/>
        <end position="374"/>
    </location>
</feature>
<dbReference type="Gene3D" id="1.20.1530.20">
    <property type="match status" value="1"/>
</dbReference>
<dbReference type="KEGG" id="abf:AMK58_08220"/>
<keyword evidence="6 7" id="KW-0472">Membrane</keyword>
<accession>A0A0P0F461</accession>
<dbReference type="SUPFAM" id="SSF51206">
    <property type="entry name" value="cAMP-binding domain-like"/>
    <property type="match status" value="1"/>
</dbReference>
<feature type="transmembrane region" description="Helical" evidence="7">
    <location>
        <begin position="293"/>
        <end position="312"/>
    </location>
</feature>
<comment type="subcellular location">
    <subcellularLocation>
        <location evidence="1">Membrane</location>
        <topology evidence="1">Multi-pass membrane protein</topology>
    </subcellularLocation>
</comment>
<feature type="transmembrane region" description="Helical" evidence="7">
    <location>
        <begin position="148"/>
        <end position="172"/>
    </location>
</feature>
<keyword evidence="4 7" id="KW-0812">Transmembrane</keyword>
<dbReference type="SMART" id="SM00100">
    <property type="entry name" value="cNMP"/>
    <property type="match status" value="1"/>
</dbReference>
<protein>
    <submittedName>
        <fullName evidence="10">Cation transporter</fullName>
    </submittedName>
    <submittedName>
        <fullName evidence="9">Cation:proton antiporter</fullName>
    </submittedName>
</protein>
<feature type="transmembrane region" description="Helical" evidence="7">
    <location>
        <begin position="6"/>
        <end position="26"/>
    </location>
</feature>
<dbReference type="PROSITE" id="PS50042">
    <property type="entry name" value="CNMP_BINDING_3"/>
    <property type="match status" value="1"/>
</dbReference>
<evidence type="ECO:0000256" key="3">
    <source>
        <dbReference type="ARBA" id="ARBA00022448"/>
    </source>
</evidence>
<dbReference type="InterPro" id="IPR014710">
    <property type="entry name" value="RmlC-like_jellyroll"/>
</dbReference>
<feature type="transmembrane region" description="Helical" evidence="7">
    <location>
        <begin position="319"/>
        <end position="342"/>
    </location>
</feature>
<dbReference type="Pfam" id="PF00999">
    <property type="entry name" value="Na_H_Exchanger"/>
    <property type="match status" value="1"/>
</dbReference>
<dbReference type="GO" id="GO:0015297">
    <property type="term" value="F:antiporter activity"/>
    <property type="evidence" value="ECO:0007669"/>
    <property type="project" value="InterPro"/>
</dbReference>
<evidence type="ECO:0000256" key="2">
    <source>
        <dbReference type="ARBA" id="ARBA00005551"/>
    </source>
</evidence>
<dbReference type="Gene3D" id="2.60.120.10">
    <property type="entry name" value="Jelly Rolls"/>
    <property type="match status" value="1"/>
</dbReference>
<feature type="transmembrane region" description="Helical" evidence="7">
    <location>
        <begin position="33"/>
        <end position="51"/>
    </location>
</feature>
<evidence type="ECO:0000259" key="8">
    <source>
        <dbReference type="PROSITE" id="PS50042"/>
    </source>
</evidence>
<dbReference type="PANTHER" id="PTHR42751">
    <property type="entry name" value="SODIUM/HYDROGEN EXCHANGER FAMILY/TRKA DOMAIN PROTEIN"/>
    <property type="match status" value="1"/>
</dbReference>
<feature type="transmembrane region" description="Helical" evidence="7">
    <location>
        <begin position="240"/>
        <end position="273"/>
    </location>
</feature>
<evidence type="ECO:0000256" key="1">
    <source>
        <dbReference type="ARBA" id="ARBA00004141"/>
    </source>
</evidence>
<feature type="domain" description="Cyclic nucleotide-binding" evidence="8">
    <location>
        <begin position="457"/>
        <end position="571"/>
    </location>
</feature>
<dbReference type="PROSITE" id="PS00888">
    <property type="entry name" value="CNMP_BINDING_1"/>
    <property type="match status" value="1"/>
</dbReference>
<evidence type="ECO:0000313" key="10">
    <source>
        <dbReference type="EMBL" id="QCO07994.1"/>
    </source>
</evidence>
<reference evidence="9 12" key="2">
    <citation type="submission" date="2023-11" db="EMBL/GenBank/DDBJ databases">
        <title>MicrobeMod: A computational toolkit for identifying prokaryotic methylation and restriction-modification with nanopore sequencing.</title>
        <authorList>
            <person name="Crits-Christoph A."/>
            <person name="Kang S.C."/>
            <person name="Lee H."/>
            <person name="Ostrov N."/>
        </authorList>
    </citation>
    <scope>NUCLEOTIDE SEQUENCE [LARGE SCALE GENOMIC DNA]</scope>
    <source>
        <strain evidence="9 12">ATCC 29145</strain>
    </source>
</reference>
<sequence length="592" mass="62113">MSHDVPLISMIAIAFGLAFIFGYLADRIRLPPLVGYLVAGVIIGPFTPGFVADGALAAQLAEIGVILLMFGVGLHFSPSDLLAVRKIAIPGAVGQIGLATALGVGLAWLWGWSLGAGLVLGLSLSVASTVVLLKALEERDMLNTAEGRVAVGWLIVEDLAMVLALVLLPALAEVLGGHAPGAAGGAAGGHGAGSDGPIWLTLALTLGKVAAFSVLAIVLGPRVVPVILTNVARTGSRELFTLSVLAIALGVAYGSAVLFGVSFALGAFFAGVVLNESRFSHKAATDSMPLQDAFAVLFFVSVGMLFDPSILLRDPLAVIAVVALIVVGKSLIAFGIVILLRFPVGMGLAVSASLAQIGEFSFILVGLGMSLGLLPEEGRDLVLAGALLSITLNPAVFAGVAMLRKHLQAKRAAGVPPYGWEQFEQLQSSLADARHQAEEREKEHDLQIQALAKTFPVLSLLDAHEQERLMMLFRPKSAVPGERIIRKGDRANAMYFISSGAVEVLMEGQTIRLGAGTMFGEMALLSGQRRNADVAAVDYCQLQVLERRDFNQFTARHPALRTALIDMAAQRRKMNQQDAATDEAVAASESAA</sequence>
<evidence type="ECO:0000256" key="7">
    <source>
        <dbReference type="SAM" id="Phobius"/>
    </source>
</evidence>
<gene>
    <name evidence="10" type="ORF">D3868_02390</name>
    <name evidence="9" type="ORF">SIM66_23425</name>
</gene>
<feature type="transmembrane region" description="Helical" evidence="7">
    <location>
        <begin position="57"/>
        <end position="76"/>
    </location>
</feature>
<keyword evidence="3" id="KW-0813">Transport</keyword>
<evidence type="ECO:0000313" key="9">
    <source>
        <dbReference type="EMBL" id="MDX5954128.1"/>
    </source>
</evidence>
<dbReference type="Proteomes" id="UP000298774">
    <property type="component" value="Chromosome"/>
</dbReference>
<evidence type="ECO:0000313" key="11">
    <source>
        <dbReference type="Proteomes" id="UP000298774"/>
    </source>
</evidence>
<evidence type="ECO:0000313" key="12">
    <source>
        <dbReference type="Proteomes" id="UP001277471"/>
    </source>
</evidence>
<evidence type="ECO:0000256" key="4">
    <source>
        <dbReference type="ARBA" id="ARBA00022692"/>
    </source>
</evidence>
<dbReference type="InterPro" id="IPR018488">
    <property type="entry name" value="cNMP-bd_CS"/>
</dbReference>
<dbReference type="AlphaFoldDB" id="A0A0P0F461"/>
<dbReference type="Proteomes" id="UP001277471">
    <property type="component" value="Unassembled WGS sequence"/>
</dbReference>
<dbReference type="PANTHER" id="PTHR42751:SF1">
    <property type="entry name" value="CATION_PROTON ANTIPORTER YBAL-RELATED"/>
    <property type="match status" value="1"/>
</dbReference>
<keyword evidence="5 7" id="KW-1133">Transmembrane helix</keyword>
<dbReference type="GO" id="GO:0016020">
    <property type="term" value="C:membrane"/>
    <property type="evidence" value="ECO:0007669"/>
    <property type="project" value="UniProtKB-SubCell"/>
</dbReference>
<feature type="transmembrane region" description="Helical" evidence="7">
    <location>
        <begin position="116"/>
        <end position="136"/>
    </location>
</feature>
<feature type="transmembrane region" description="Helical" evidence="7">
    <location>
        <begin position="198"/>
        <end position="219"/>
    </location>
</feature>
<evidence type="ECO:0000256" key="6">
    <source>
        <dbReference type="ARBA" id="ARBA00023136"/>
    </source>
</evidence>
<dbReference type="GO" id="GO:1902600">
    <property type="term" value="P:proton transmembrane transport"/>
    <property type="evidence" value="ECO:0007669"/>
    <property type="project" value="InterPro"/>
</dbReference>
<comment type="similarity">
    <text evidence="2">Belongs to the monovalent cation:proton antiporter 2 (CPA2) transporter (TC 2.A.37) family.</text>
</comment>
<reference evidence="10 11" key="1">
    <citation type="submission" date="2018-09" db="EMBL/GenBank/DDBJ databases">
        <title>Whole genome based analysis of evolution and adaptive divergence in Indian and Brazilian strains of Azospirillum brasilense.</title>
        <authorList>
            <person name="Singh C."/>
            <person name="Tripathi A.K."/>
        </authorList>
    </citation>
    <scope>NUCLEOTIDE SEQUENCE [LARGE SCALE GENOMIC DNA]</scope>
    <source>
        <strain evidence="10 11">MTCC4038</strain>
    </source>
</reference>
<evidence type="ECO:0000256" key="5">
    <source>
        <dbReference type="ARBA" id="ARBA00022989"/>
    </source>
</evidence>
<organism evidence="10 11">
    <name type="scientific">Azospirillum brasilense</name>
    <dbReference type="NCBI Taxonomy" id="192"/>
    <lineage>
        <taxon>Bacteria</taxon>
        <taxon>Pseudomonadati</taxon>
        <taxon>Pseudomonadota</taxon>
        <taxon>Alphaproteobacteria</taxon>
        <taxon>Rhodospirillales</taxon>
        <taxon>Azospirillaceae</taxon>
        <taxon>Azospirillum</taxon>
    </lineage>
</organism>
<dbReference type="InterPro" id="IPR038770">
    <property type="entry name" value="Na+/solute_symporter_sf"/>
</dbReference>
<dbReference type="InterPro" id="IPR018490">
    <property type="entry name" value="cNMP-bd_dom_sf"/>
</dbReference>
<feature type="transmembrane region" description="Helical" evidence="7">
    <location>
        <begin position="381"/>
        <end position="403"/>
    </location>
</feature>
<dbReference type="InterPro" id="IPR000595">
    <property type="entry name" value="cNMP-bd_dom"/>
</dbReference>
<dbReference type="Pfam" id="PF00027">
    <property type="entry name" value="cNMP_binding"/>
    <property type="match status" value="1"/>
</dbReference>
<dbReference type="EMBL" id="JAWXYC010000004">
    <property type="protein sequence ID" value="MDX5954128.1"/>
    <property type="molecule type" value="Genomic_DNA"/>
</dbReference>
<name>A0A0P0F461_AZOBR</name>
<dbReference type="RefSeq" id="WP_035674604.1">
    <property type="nucleotide sequence ID" value="NZ_CP012914.1"/>
</dbReference>
<dbReference type="EMBL" id="CP032339">
    <property type="protein sequence ID" value="QCO07994.1"/>
    <property type="molecule type" value="Genomic_DNA"/>
</dbReference>